<accession>A0A2P2PPJ6</accession>
<dbReference type="EMBL" id="GGEC01076045">
    <property type="protein sequence ID" value="MBX56529.1"/>
    <property type="molecule type" value="Transcribed_RNA"/>
</dbReference>
<organism evidence="1">
    <name type="scientific">Rhizophora mucronata</name>
    <name type="common">Asiatic mangrove</name>
    <dbReference type="NCBI Taxonomy" id="61149"/>
    <lineage>
        <taxon>Eukaryota</taxon>
        <taxon>Viridiplantae</taxon>
        <taxon>Streptophyta</taxon>
        <taxon>Embryophyta</taxon>
        <taxon>Tracheophyta</taxon>
        <taxon>Spermatophyta</taxon>
        <taxon>Magnoliopsida</taxon>
        <taxon>eudicotyledons</taxon>
        <taxon>Gunneridae</taxon>
        <taxon>Pentapetalae</taxon>
        <taxon>rosids</taxon>
        <taxon>fabids</taxon>
        <taxon>Malpighiales</taxon>
        <taxon>Rhizophoraceae</taxon>
        <taxon>Rhizophora</taxon>
    </lineage>
</organism>
<name>A0A2P2PPJ6_RHIMU</name>
<proteinExistence type="predicted"/>
<evidence type="ECO:0000313" key="1">
    <source>
        <dbReference type="EMBL" id="MBX56529.1"/>
    </source>
</evidence>
<reference evidence="1" key="1">
    <citation type="submission" date="2018-02" db="EMBL/GenBank/DDBJ databases">
        <title>Rhizophora mucronata_Transcriptome.</title>
        <authorList>
            <person name="Meera S.P."/>
            <person name="Sreeshan A."/>
            <person name="Augustine A."/>
        </authorList>
    </citation>
    <scope>NUCLEOTIDE SEQUENCE</scope>
    <source>
        <tissue evidence="1">Leaf</tissue>
    </source>
</reference>
<sequence length="83" mass="9910">MEKLVWRLYKKQSIVLSRGNFKQCREKEHVERQEEKMMLMTKVKKVLKGHQKSVSMPLRMVVMFLKVSQLMVKTAPGKNMKKM</sequence>
<protein>
    <submittedName>
        <fullName evidence="1">Paired amphipathic helix protein Sin3-like 4 isoform X3</fullName>
    </submittedName>
</protein>
<dbReference type="AlphaFoldDB" id="A0A2P2PPJ6"/>